<dbReference type="CDD" id="cd01335">
    <property type="entry name" value="Radical_SAM"/>
    <property type="match status" value="1"/>
</dbReference>
<dbReference type="PANTHER" id="PTHR30352:SF13">
    <property type="entry name" value="GLYCYL-RADICAL ENZYME ACTIVATING ENZYME YJJW-RELATED"/>
    <property type="match status" value="1"/>
</dbReference>
<dbReference type="GO" id="GO:0051539">
    <property type="term" value="F:4 iron, 4 sulfur cluster binding"/>
    <property type="evidence" value="ECO:0007669"/>
    <property type="project" value="UniProtKB-KW"/>
</dbReference>
<dbReference type="PANTHER" id="PTHR30352">
    <property type="entry name" value="PYRUVATE FORMATE-LYASE-ACTIVATING ENZYME"/>
    <property type="match status" value="1"/>
</dbReference>
<dbReference type="GO" id="GO:0046872">
    <property type="term" value="F:metal ion binding"/>
    <property type="evidence" value="ECO:0007669"/>
    <property type="project" value="UniProtKB-KW"/>
</dbReference>
<dbReference type="EMBL" id="QYUP01000003">
    <property type="protein sequence ID" value="RJG27909.1"/>
    <property type="molecule type" value="Genomic_DNA"/>
</dbReference>
<dbReference type="InterPro" id="IPR058240">
    <property type="entry name" value="rSAM_sf"/>
</dbReference>
<keyword evidence="6" id="KW-0411">Iron-sulfur</keyword>
<dbReference type="SFLD" id="SFLDS00029">
    <property type="entry name" value="Radical_SAM"/>
    <property type="match status" value="1"/>
</dbReference>
<accession>A0A418Y8J9</accession>
<dbReference type="SFLD" id="SFLDG01094">
    <property type="entry name" value="Uncharacterised_Radical_SAM_Su"/>
    <property type="match status" value="1"/>
</dbReference>
<evidence type="ECO:0000256" key="2">
    <source>
        <dbReference type="ARBA" id="ARBA00022485"/>
    </source>
</evidence>
<dbReference type="Proteomes" id="UP000284006">
    <property type="component" value="Unassembled WGS sequence"/>
</dbReference>
<dbReference type="InterPro" id="IPR007197">
    <property type="entry name" value="rSAM"/>
</dbReference>
<dbReference type="InterPro" id="IPR034457">
    <property type="entry name" value="Organic_radical-activating"/>
</dbReference>
<sequence>MKAEALRIGGLIPFTATDFPGKFAAAVFIQGCPWRCGYCHNPHLQPRKRGPLHWRNVTELLGRRAGLLDGVVFSGGEPTIDPALPDAMAEVRAMGLAVGLHTACIYPRRLEAVLPLVDWVGFDIKAPFKAYRKITGIPDSGDPARSCMEAIVASGVAHECRTTLHPALLDMNEVEDLAATLAAAGVRNYALQTFRAQGCADAALVAATAVRIDADALARIAARFEHFTLRQA</sequence>
<comment type="caution">
    <text evidence="8">The sequence shown here is derived from an EMBL/GenBank/DDBJ whole genome shotgun (WGS) entry which is preliminary data.</text>
</comment>
<keyword evidence="9" id="KW-1185">Reference proteome</keyword>
<dbReference type="InterPro" id="IPR013785">
    <property type="entry name" value="Aldolase_TIM"/>
</dbReference>
<keyword evidence="2" id="KW-0004">4Fe-4S</keyword>
<comment type="cofactor">
    <cofactor evidence="1">
        <name>[4Fe-4S] cluster</name>
        <dbReference type="ChEBI" id="CHEBI:49883"/>
    </cofactor>
</comment>
<keyword evidence="4" id="KW-0479">Metal-binding</keyword>
<organism evidence="8 9">
    <name type="scientific">Massilia cavernae</name>
    <dbReference type="NCBI Taxonomy" id="2320864"/>
    <lineage>
        <taxon>Bacteria</taxon>
        <taxon>Pseudomonadati</taxon>
        <taxon>Pseudomonadota</taxon>
        <taxon>Betaproteobacteria</taxon>
        <taxon>Burkholderiales</taxon>
        <taxon>Oxalobacteraceae</taxon>
        <taxon>Telluria group</taxon>
        <taxon>Massilia</taxon>
    </lineage>
</organism>
<evidence type="ECO:0000313" key="8">
    <source>
        <dbReference type="EMBL" id="RJG27909.1"/>
    </source>
</evidence>
<reference evidence="8 9" key="1">
    <citation type="submission" date="2018-09" db="EMBL/GenBank/DDBJ databases">
        <authorList>
            <person name="Zhu H."/>
        </authorList>
    </citation>
    <scope>NUCLEOTIDE SEQUENCE [LARGE SCALE GENOMIC DNA]</scope>
    <source>
        <strain evidence="8 9">K1S02-61</strain>
    </source>
</reference>
<name>A0A418Y8J9_9BURK</name>
<evidence type="ECO:0000256" key="4">
    <source>
        <dbReference type="ARBA" id="ARBA00022723"/>
    </source>
</evidence>
<proteinExistence type="predicted"/>
<dbReference type="GO" id="GO:0003824">
    <property type="term" value="F:catalytic activity"/>
    <property type="evidence" value="ECO:0007669"/>
    <property type="project" value="InterPro"/>
</dbReference>
<dbReference type="SUPFAM" id="SSF102114">
    <property type="entry name" value="Radical SAM enzymes"/>
    <property type="match status" value="1"/>
</dbReference>
<dbReference type="InterPro" id="IPR012840">
    <property type="entry name" value="NrdG2"/>
</dbReference>
<dbReference type="PROSITE" id="PS51918">
    <property type="entry name" value="RADICAL_SAM"/>
    <property type="match status" value="1"/>
</dbReference>
<dbReference type="NCBIfam" id="TIGR02495">
    <property type="entry name" value="NrdG2"/>
    <property type="match status" value="1"/>
</dbReference>
<evidence type="ECO:0000256" key="1">
    <source>
        <dbReference type="ARBA" id="ARBA00001966"/>
    </source>
</evidence>
<evidence type="ECO:0000256" key="6">
    <source>
        <dbReference type="ARBA" id="ARBA00023014"/>
    </source>
</evidence>
<evidence type="ECO:0000313" key="9">
    <source>
        <dbReference type="Proteomes" id="UP000284006"/>
    </source>
</evidence>
<evidence type="ECO:0000256" key="3">
    <source>
        <dbReference type="ARBA" id="ARBA00022691"/>
    </source>
</evidence>
<dbReference type="Pfam" id="PF04055">
    <property type="entry name" value="Radical_SAM"/>
    <property type="match status" value="1"/>
</dbReference>
<evidence type="ECO:0000256" key="5">
    <source>
        <dbReference type="ARBA" id="ARBA00023004"/>
    </source>
</evidence>
<keyword evidence="5" id="KW-0408">Iron</keyword>
<dbReference type="OrthoDB" id="9782387at2"/>
<keyword evidence="3" id="KW-0949">S-adenosyl-L-methionine</keyword>
<dbReference type="AlphaFoldDB" id="A0A418Y8J9"/>
<evidence type="ECO:0000259" key="7">
    <source>
        <dbReference type="PROSITE" id="PS51918"/>
    </source>
</evidence>
<feature type="domain" description="Radical SAM core" evidence="7">
    <location>
        <begin position="18"/>
        <end position="232"/>
    </location>
</feature>
<dbReference type="RefSeq" id="WP_119808914.1">
    <property type="nucleotide sequence ID" value="NZ_QYUP01000003.1"/>
</dbReference>
<protein>
    <submittedName>
        <fullName evidence="8">Anaerobic ribonucleoside-triphosphate reductase activating protein</fullName>
    </submittedName>
</protein>
<gene>
    <name evidence="8" type="ORF">D3872_00245</name>
</gene>
<dbReference type="Gene3D" id="3.20.20.70">
    <property type="entry name" value="Aldolase class I"/>
    <property type="match status" value="1"/>
</dbReference>